<dbReference type="InterPro" id="IPR010877">
    <property type="entry name" value="Phage_Mu_Gp46"/>
</dbReference>
<evidence type="ECO:0008006" key="2">
    <source>
        <dbReference type="Google" id="ProtNLM"/>
    </source>
</evidence>
<gene>
    <name evidence="1" type="ORF">G8Z18_004281</name>
</gene>
<dbReference type="Pfam" id="PF07409">
    <property type="entry name" value="GP46"/>
    <property type="match status" value="1"/>
</dbReference>
<name>A0A761L107_SALER</name>
<evidence type="ECO:0000313" key="1">
    <source>
        <dbReference type="EMBL" id="HAG3149566.1"/>
    </source>
</evidence>
<dbReference type="AlphaFoldDB" id="A0A761L107"/>
<dbReference type="EMBL" id="DAAXYS010000077">
    <property type="protein sequence ID" value="HAG3149566.1"/>
    <property type="molecule type" value="Genomic_DNA"/>
</dbReference>
<reference evidence="1" key="1">
    <citation type="journal article" date="2018" name="Genome Biol.">
        <title>SKESA: strategic k-mer extension for scrupulous assemblies.</title>
        <authorList>
            <person name="Souvorov A."/>
            <person name="Agarwala R."/>
            <person name="Lipman D.J."/>
        </authorList>
    </citation>
    <scope>NUCLEOTIDE SEQUENCE</scope>
    <source>
        <strain evidence="1">MA.S/20050497</strain>
    </source>
</reference>
<protein>
    <recommendedName>
        <fullName evidence="2">Phage protein GP46</fullName>
    </recommendedName>
</protein>
<accession>A0A761L107</accession>
<reference evidence="1" key="2">
    <citation type="submission" date="2020-02" db="EMBL/GenBank/DDBJ databases">
        <authorList>
            <consortium name="NCBI Pathogen Detection Project"/>
        </authorList>
    </citation>
    <scope>NUCLEOTIDE SEQUENCE</scope>
    <source>
        <strain evidence="1">MA.S/20050497</strain>
    </source>
</reference>
<sequence length="129" mass="14551">MNGVDFLTDNSVTTDVIISLFTDRRAEPSDALPDGSYDRRGWWADSYRRRPIGSRLWLLSREKTLNSVLRRAKNYAEEALAWMKTAGLITALQVEATVPRHGVLHLAIRLTLPDGAITPFVFKATFKGF</sequence>
<proteinExistence type="predicted"/>
<organism evidence="1">
    <name type="scientific">Salmonella enterica</name>
    <name type="common">Salmonella choleraesuis</name>
    <dbReference type="NCBI Taxonomy" id="28901"/>
    <lineage>
        <taxon>Bacteria</taxon>
        <taxon>Pseudomonadati</taxon>
        <taxon>Pseudomonadota</taxon>
        <taxon>Gammaproteobacteria</taxon>
        <taxon>Enterobacterales</taxon>
        <taxon>Enterobacteriaceae</taxon>
        <taxon>Salmonella</taxon>
    </lineage>
</organism>
<comment type="caution">
    <text evidence="1">The sequence shown here is derived from an EMBL/GenBank/DDBJ whole genome shotgun (WGS) entry which is preliminary data.</text>
</comment>